<dbReference type="Proteomes" id="UP000554235">
    <property type="component" value="Unassembled WGS sequence"/>
</dbReference>
<organism evidence="1 2">
    <name type="scientific">Fusarium albosuccineum</name>
    <dbReference type="NCBI Taxonomy" id="1237068"/>
    <lineage>
        <taxon>Eukaryota</taxon>
        <taxon>Fungi</taxon>
        <taxon>Dikarya</taxon>
        <taxon>Ascomycota</taxon>
        <taxon>Pezizomycotina</taxon>
        <taxon>Sordariomycetes</taxon>
        <taxon>Hypocreomycetidae</taxon>
        <taxon>Hypocreales</taxon>
        <taxon>Nectriaceae</taxon>
        <taxon>Fusarium</taxon>
        <taxon>Fusarium decemcellulare species complex</taxon>
    </lineage>
</organism>
<name>A0A8H4P7P1_9HYPO</name>
<reference evidence="1 2" key="1">
    <citation type="submission" date="2020-01" db="EMBL/GenBank/DDBJ databases">
        <title>Identification and distribution of gene clusters putatively required for synthesis of sphingolipid metabolism inhibitors in phylogenetically diverse species of the filamentous fungus Fusarium.</title>
        <authorList>
            <person name="Kim H.-S."/>
            <person name="Busman M."/>
            <person name="Brown D.W."/>
            <person name="Divon H."/>
            <person name="Uhlig S."/>
            <person name="Proctor R.H."/>
        </authorList>
    </citation>
    <scope>NUCLEOTIDE SEQUENCE [LARGE SCALE GENOMIC DNA]</scope>
    <source>
        <strain evidence="1 2">NRRL 20459</strain>
    </source>
</reference>
<gene>
    <name evidence="1" type="ORF">FALBO_12777</name>
</gene>
<protein>
    <submittedName>
        <fullName evidence="1">Kinesin light chain</fullName>
    </submittedName>
</protein>
<proteinExistence type="predicted"/>
<accession>A0A8H4P7P1</accession>
<comment type="caution">
    <text evidence="1">The sequence shown here is derived from an EMBL/GenBank/DDBJ whole genome shotgun (WGS) entry which is preliminary data.</text>
</comment>
<evidence type="ECO:0000313" key="2">
    <source>
        <dbReference type="Proteomes" id="UP000554235"/>
    </source>
</evidence>
<keyword evidence="2" id="KW-1185">Reference proteome</keyword>
<dbReference type="AlphaFoldDB" id="A0A8H4P7P1"/>
<sequence>MVQELTAKCKLVGKHIPCMIDGRAKSNKLITGSLERQELHPIRKGKGPDQFNYPSHLKAASILVAETVSEVKDPDIFSADRQVGQSWEPWFGTYECENHHVTAKFEDGTLDVYNDVLFEIQVTSLPASLYNKISPLHYKKEVGDLSRRDEIVTDHTKELALCYSLSLYYKKDTLEPHQTRIMREAAFPLDEDVDLGVNKLVGMLPSIPELNNAYSDAKCILRKTLQLAVKSCRPIQATPMKGYGSLFPAGTGKSTLARTMADELTKASQIAAGYFF</sequence>
<dbReference type="OrthoDB" id="538223at2759"/>
<dbReference type="EMBL" id="JAADYS010001941">
    <property type="protein sequence ID" value="KAF4460443.1"/>
    <property type="molecule type" value="Genomic_DNA"/>
</dbReference>
<evidence type="ECO:0000313" key="1">
    <source>
        <dbReference type="EMBL" id="KAF4460443.1"/>
    </source>
</evidence>